<dbReference type="RefSeq" id="WP_076400841.1">
    <property type="nucleotide sequence ID" value="NZ_FTOA01000004.1"/>
</dbReference>
<name>A0A1N7MYE5_9PROT</name>
<gene>
    <name evidence="1" type="ORF">SAMN05421779_104430</name>
</gene>
<organism evidence="1 2">
    <name type="scientific">Insolitispirillum peregrinum</name>
    <dbReference type="NCBI Taxonomy" id="80876"/>
    <lineage>
        <taxon>Bacteria</taxon>
        <taxon>Pseudomonadati</taxon>
        <taxon>Pseudomonadota</taxon>
        <taxon>Alphaproteobacteria</taxon>
        <taxon>Rhodospirillales</taxon>
        <taxon>Novispirillaceae</taxon>
        <taxon>Insolitispirillum</taxon>
    </lineage>
</organism>
<dbReference type="EMBL" id="FTOA01000004">
    <property type="protein sequence ID" value="SIS91048.1"/>
    <property type="molecule type" value="Genomic_DNA"/>
</dbReference>
<evidence type="ECO:0000313" key="1">
    <source>
        <dbReference type="EMBL" id="SIS91048.1"/>
    </source>
</evidence>
<accession>A0A1N7MYE5</accession>
<reference evidence="1 2" key="1">
    <citation type="submission" date="2017-01" db="EMBL/GenBank/DDBJ databases">
        <authorList>
            <person name="Mah S.A."/>
            <person name="Swanson W.J."/>
            <person name="Moy G.W."/>
            <person name="Vacquier V.D."/>
        </authorList>
    </citation>
    <scope>NUCLEOTIDE SEQUENCE [LARGE SCALE GENOMIC DNA]</scope>
    <source>
        <strain evidence="1 2">DSM 11589</strain>
    </source>
</reference>
<keyword evidence="2" id="KW-1185">Reference proteome</keyword>
<dbReference type="STRING" id="80876.SAMN05421779_104430"/>
<proteinExistence type="predicted"/>
<dbReference type="OrthoDB" id="9800692at2"/>
<evidence type="ECO:0000313" key="2">
    <source>
        <dbReference type="Proteomes" id="UP000185678"/>
    </source>
</evidence>
<sequence length="188" mass="21470">MTAVSIKREEPGLGTIESFPIATDEPLLHGLLREIFADHWQEIVFGTHVLGSVFEICAPNAPTRISLHDGYLTVDFGRWHFHVCIGDHRGKGAPVPPTPEVNLHRRTGRAEFYRMLNRDGAAYSWGLRLYNGGGEQQITVFFPNPFATPENTRARQPDWSRLAMWDDFRRRYLGLEPEDCDRAARKPK</sequence>
<dbReference type="Pfam" id="PF24724">
    <property type="entry name" value="DUF7676"/>
    <property type="match status" value="1"/>
</dbReference>
<protein>
    <submittedName>
        <fullName evidence="1">Uncharacterized protein</fullName>
    </submittedName>
</protein>
<dbReference type="Proteomes" id="UP000185678">
    <property type="component" value="Unassembled WGS sequence"/>
</dbReference>
<dbReference type="InterPro" id="IPR056093">
    <property type="entry name" value="DUF7676"/>
</dbReference>
<dbReference type="AlphaFoldDB" id="A0A1N7MYE5"/>